<sequence>MSLKNSSIILSCKNITLHFPKPPLLPLLQDISFEMAKGEILCVLGPNGSGKSTLLKMILGYFDYSGELYLEGQNAKNLSVRHRAKICSYVPQNYHISFPFSVLEVVLMGRFAHHRFFYSKDDKQKALESLALLDIEYLSQKSYSELSGGQKQLVLIARALAQKSEIILLDEMTSALDMSHSFALLNVIKNLKKSIILTSHHPEQCYIADKIALLKDARLLSYGDYADVLNESGIKALYGIESLKVPLPNGGVYFCPKI</sequence>
<dbReference type="EMBL" id="JRMQ02000001">
    <property type="protein sequence ID" value="TLE03297.1"/>
    <property type="molecule type" value="Genomic_DNA"/>
</dbReference>
<keyword evidence="6" id="KW-1185">Reference proteome</keyword>
<keyword evidence="1" id="KW-0813">Transport</keyword>
<dbReference type="Gene3D" id="3.40.50.300">
    <property type="entry name" value="P-loop containing nucleotide triphosphate hydrolases"/>
    <property type="match status" value="1"/>
</dbReference>
<dbReference type="InterPro" id="IPR003439">
    <property type="entry name" value="ABC_transporter-like_ATP-bd"/>
</dbReference>
<proteinExistence type="predicted"/>
<evidence type="ECO:0000256" key="3">
    <source>
        <dbReference type="ARBA" id="ARBA00022840"/>
    </source>
</evidence>
<keyword evidence="2" id="KW-0547">Nucleotide-binding</keyword>
<accession>A0A4U8TRS3</accession>
<comment type="caution">
    <text evidence="5">The sequence shown here is derived from an EMBL/GenBank/DDBJ whole genome shotgun (WGS) entry which is preliminary data.</text>
</comment>
<dbReference type="RefSeq" id="WP_052061175.1">
    <property type="nucleotide sequence ID" value="NZ_CAJUDB010000029.1"/>
</dbReference>
<dbReference type="GO" id="GO:0016887">
    <property type="term" value="F:ATP hydrolysis activity"/>
    <property type="evidence" value="ECO:0007669"/>
    <property type="project" value="InterPro"/>
</dbReference>
<dbReference type="Pfam" id="PF00005">
    <property type="entry name" value="ABC_tran"/>
    <property type="match status" value="1"/>
</dbReference>
<evidence type="ECO:0000259" key="4">
    <source>
        <dbReference type="PROSITE" id="PS50893"/>
    </source>
</evidence>
<feature type="domain" description="ABC transporter" evidence="4">
    <location>
        <begin position="10"/>
        <end position="241"/>
    </location>
</feature>
<dbReference type="PANTHER" id="PTHR42734">
    <property type="entry name" value="METAL TRANSPORT SYSTEM ATP-BINDING PROTEIN TM_0124-RELATED"/>
    <property type="match status" value="1"/>
</dbReference>
<dbReference type="GO" id="GO:0005524">
    <property type="term" value="F:ATP binding"/>
    <property type="evidence" value="ECO:0007669"/>
    <property type="project" value="UniProtKB-KW"/>
</dbReference>
<dbReference type="SUPFAM" id="SSF52540">
    <property type="entry name" value="P-loop containing nucleoside triphosphate hydrolases"/>
    <property type="match status" value="1"/>
</dbReference>
<organism evidence="5 6">
    <name type="scientific">Helicobacter japonicus</name>
    <dbReference type="NCBI Taxonomy" id="425400"/>
    <lineage>
        <taxon>Bacteria</taxon>
        <taxon>Pseudomonadati</taxon>
        <taxon>Campylobacterota</taxon>
        <taxon>Epsilonproteobacteria</taxon>
        <taxon>Campylobacterales</taxon>
        <taxon>Helicobacteraceae</taxon>
        <taxon>Helicobacter</taxon>
    </lineage>
</organism>
<dbReference type="PANTHER" id="PTHR42734:SF19">
    <property type="entry name" value="IRON COMPOUNDS ABC TRANSPORTER, ATP-BINDING PROTEIN"/>
    <property type="match status" value="1"/>
</dbReference>
<keyword evidence="3 5" id="KW-0067">ATP-binding</keyword>
<protein>
    <submittedName>
        <fullName evidence="5">ABC transporter ATP-binding protein</fullName>
    </submittedName>
</protein>
<dbReference type="AlphaFoldDB" id="A0A4U8TRS3"/>
<dbReference type="PROSITE" id="PS50893">
    <property type="entry name" value="ABC_TRANSPORTER_2"/>
    <property type="match status" value="1"/>
</dbReference>
<reference evidence="5 6" key="1">
    <citation type="journal article" date="2014" name="Genome Announc.">
        <title>Draft genome sequences of eight enterohepatic helicobacter species isolated from both laboratory and wild rodents.</title>
        <authorList>
            <person name="Sheh A."/>
            <person name="Shen Z."/>
            <person name="Fox J.G."/>
        </authorList>
    </citation>
    <scope>NUCLEOTIDE SEQUENCE [LARGE SCALE GENOMIC DNA]</scope>
    <source>
        <strain evidence="5 6">MIT 01-6451</strain>
    </source>
</reference>
<dbReference type="OrthoDB" id="5515229at2"/>
<gene>
    <name evidence="5" type="ORF">LS65_000555</name>
</gene>
<name>A0A4U8TRS3_9HELI</name>
<dbReference type="STRING" id="425400.LS65_09495"/>
<dbReference type="InterPro" id="IPR003593">
    <property type="entry name" value="AAA+_ATPase"/>
</dbReference>
<dbReference type="Proteomes" id="UP000029707">
    <property type="component" value="Unassembled WGS sequence"/>
</dbReference>
<dbReference type="SMART" id="SM00382">
    <property type="entry name" value="AAA"/>
    <property type="match status" value="1"/>
</dbReference>
<evidence type="ECO:0000256" key="1">
    <source>
        <dbReference type="ARBA" id="ARBA00022448"/>
    </source>
</evidence>
<evidence type="ECO:0000313" key="6">
    <source>
        <dbReference type="Proteomes" id="UP000029707"/>
    </source>
</evidence>
<dbReference type="InterPro" id="IPR027417">
    <property type="entry name" value="P-loop_NTPase"/>
</dbReference>
<dbReference type="InterPro" id="IPR017871">
    <property type="entry name" value="ABC_transporter-like_CS"/>
</dbReference>
<dbReference type="InterPro" id="IPR050153">
    <property type="entry name" value="Metal_Ion_Import_ABC"/>
</dbReference>
<evidence type="ECO:0000256" key="2">
    <source>
        <dbReference type="ARBA" id="ARBA00022741"/>
    </source>
</evidence>
<dbReference type="PROSITE" id="PS00211">
    <property type="entry name" value="ABC_TRANSPORTER_1"/>
    <property type="match status" value="1"/>
</dbReference>
<evidence type="ECO:0000313" key="5">
    <source>
        <dbReference type="EMBL" id="TLE03297.1"/>
    </source>
</evidence>